<dbReference type="GO" id="GO:0016491">
    <property type="term" value="F:oxidoreductase activity"/>
    <property type="evidence" value="ECO:0007669"/>
    <property type="project" value="UniProtKB-KW"/>
</dbReference>
<dbReference type="AlphaFoldDB" id="A0A0B0ELG2"/>
<keyword evidence="5" id="KW-0411">Iron-sulfur</keyword>
<evidence type="ECO:0000256" key="2">
    <source>
        <dbReference type="ARBA" id="ARBA00022723"/>
    </source>
</evidence>
<evidence type="ECO:0000313" key="7">
    <source>
        <dbReference type="EMBL" id="KHE91545.1"/>
    </source>
</evidence>
<organism evidence="7 8">
    <name type="scientific">Candidatus Scalindua brodae</name>
    <dbReference type="NCBI Taxonomy" id="237368"/>
    <lineage>
        <taxon>Bacteria</taxon>
        <taxon>Pseudomonadati</taxon>
        <taxon>Planctomycetota</taxon>
        <taxon>Candidatus Brocadiia</taxon>
        <taxon>Candidatus Brocadiales</taxon>
        <taxon>Candidatus Scalinduaceae</taxon>
        <taxon>Candidatus Scalindua</taxon>
    </lineage>
</organism>
<dbReference type="GO" id="GO:0051539">
    <property type="term" value="F:4 iron, 4 sulfur cluster binding"/>
    <property type="evidence" value="ECO:0007669"/>
    <property type="project" value="UniProtKB-KW"/>
</dbReference>
<comment type="caution">
    <text evidence="7">The sequence shown here is derived from an EMBL/GenBank/DDBJ whole genome shotgun (WGS) entry which is preliminary data.</text>
</comment>
<evidence type="ECO:0000256" key="5">
    <source>
        <dbReference type="ARBA" id="ARBA00023014"/>
    </source>
</evidence>
<name>A0A0B0ELG2_9BACT</name>
<dbReference type="InterPro" id="IPR006963">
    <property type="entry name" value="Mopterin_OxRdtase_4Fe-4S_dom"/>
</dbReference>
<dbReference type="GO" id="GO:0043546">
    <property type="term" value="F:molybdopterin cofactor binding"/>
    <property type="evidence" value="ECO:0007669"/>
    <property type="project" value="InterPro"/>
</dbReference>
<dbReference type="PIRSF" id="PIRSF000144">
    <property type="entry name" value="CbbBc"/>
    <property type="match status" value="1"/>
</dbReference>
<dbReference type="SUPFAM" id="SSF53706">
    <property type="entry name" value="Formate dehydrogenase/DMSO reductase, domains 1-3"/>
    <property type="match status" value="1"/>
</dbReference>
<dbReference type="Pfam" id="PF04879">
    <property type="entry name" value="Molybdop_Fe4S4"/>
    <property type="match status" value="1"/>
</dbReference>
<keyword evidence="3 7" id="KW-0560">Oxidoreductase</keyword>
<dbReference type="InterPro" id="IPR050123">
    <property type="entry name" value="Prok_molybdopt-oxidoreductase"/>
</dbReference>
<dbReference type="PROSITE" id="PS51669">
    <property type="entry name" value="4FE4S_MOW_BIS_MGD"/>
    <property type="match status" value="1"/>
</dbReference>
<evidence type="ECO:0000259" key="6">
    <source>
        <dbReference type="PROSITE" id="PS51669"/>
    </source>
</evidence>
<gene>
    <name evidence="7" type="primary">napA</name>
    <name evidence="7" type="ORF">SCABRO_02755</name>
</gene>
<dbReference type="InterPro" id="IPR006657">
    <property type="entry name" value="MoPterin_dinucl-bd_dom"/>
</dbReference>
<dbReference type="Gene3D" id="2.40.40.20">
    <property type="match status" value="1"/>
</dbReference>
<dbReference type="Proteomes" id="UP000030652">
    <property type="component" value="Unassembled WGS sequence"/>
</dbReference>
<feature type="domain" description="4Fe-4S Mo/W bis-MGD-type" evidence="6">
    <location>
        <begin position="3"/>
        <end position="59"/>
    </location>
</feature>
<dbReference type="Pfam" id="PF01568">
    <property type="entry name" value="Molydop_binding"/>
    <property type="match status" value="1"/>
</dbReference>
<dbReference type="GO" id="GO:0045333">
    <property type="term" value="P:cellular respiration"/>
    <property type="evidence" value="ECO:0007669"/>
    <property type="project" value="UniProtKB-ARBA"/>
</dbReference>
<dbReference type="CDD" id="cd02754">
    <property type="entry name" value="MopB_Nitrate-R-NapA-like"/>
    <property type="match status" value="1"/>
</dbReference>
<dbReference type="InterPro" id="IPR006656">
    <property type="entry name" value="Mopterin_OxRdtase"/>
</dbReference>
<dbReference type="SUPFAM" id="SSF50692">
    <property type="entry name" value="ADC-like"/>
    <property type="match status" value="1"/>
</dbReference>
<dbReference type="PATRIC" id="fig|237368.3.peg.2982"/>
<dbReference type="EMBL" id="JRYO01000193">
    <property type="protein sequence ID" value="KHE91545.1"/>
    <property type="molecule type" value="Genomic_DNA"/>
</dbReference>
<proteinExistence type="predicted"/>
<keyword evidence="4" id="KW-0408">Iron</keyword>
<dbReference type="Gene3D" id="2.20.25.90">
    <property type="entry name" value="ADC-like domains"/>
    <property type="match status" value="1"/>
</dbReference>
<dbReference type="CDD" id="cd00508">
    <property type="entry name" value="MopB_CT_Fdh-Nap-like"/>
    <property type="match status" value="1"/>
</dbReference>
<keyword evidence="2" id="KW-0479">Metal-binding</keyword>
<protein>
    <submittedName>
        <fullName evidence="7">FeS molybdopterin oxidoreductase protein</fullName>
        <ecNumber evidence="7">1.7.99.4</ecNumber>
    </submittedName>
</protein>
<dbReference type="PANTHER" id="PTHR43105:SF9">
    <property type="entry name" value="NADPH-FE(3+) OXIDOREDUCTASE SUBUNIT ALPHA"/>
    <property type="match status" value="1"/>
</dbReference>
<dbReference type="SMART" id="SM00926">
    <property type="entry name" value="Molybdop_Fe4S4"/>
    <property type="match status" value="1"/>
</dbReference>
<dbReference type="Gene3D" id="3.40.50.740">
    <property type="match status" value="1"/>
</dbReference>
<dbReference type="Gene3D" id="3.40.228.10">
    <property type="entry name" value="Dimethylsulfoxide Reductase, domain 2"/>
    <property type="match status" value="1"/>
</dbReference>
<dbReference type="GO" id="GO:0016020">
    <property type="term" value="C:membrane"/>
    <property type="evidence" value="ECO:0007669"/>
    <property type="project" value="TreeGrafter"/>
</dbReference>
<evidence type="ECO:0000256" key="4">
    <source>
        <dbReference type="ARBA" id="ARBA00023004"/>
    </source>
</evidence>
<dbReference type="InterPro" id="IPR009010">
    <property type="entry name" value="Asp_de-COase-like_dom_sf"/>
</dbReference>
<keyword evidence="1" id="KW-0004">4Fe-4S</keyword>
<evidence type="ECO:0000256" key="3">
    <source>
        <dbReference type="ARBA" id="ARBA00023002"/>
    </source>
</evidence>
<dbReference type="GO" id="GO:0046872">
    <property type="term" value="F:metal ion binding"/>
    <property type="evidence" value="ECO:0007669"/>
    <property type="project" value="UniProtKB-KW"/>
</dbReference>
<dbReference type="PANTHER" id="PTHR43105">
    <property type="entry name" value="RESPIRATORY NITRATE REDUCTASE"/>
    <property type="match status" value="1"/>
</dbReference>
<reference evidence="7 8" key="1">
    <citation type="submission" date="2014-10" db="EMBL/GenBank/DDBJ databases">
        <title>Draft genome of anammox bacterium scalindua brodae, obtained using differential coverage binning of sequence data from two enrichment reactors.</title>
        <authorList>
            <person name="Speth D.R."/>
            <person name="Russ L."/>
            <person name="Kartal B."/>
            <person name="Op den Camp H.J."/>
            <person name="Dutilh B.E."/>
            <person name="Jetten M.S."/>
        </authorList>
    </citation>
    <scope>NUCLEOTIDE SEQUENCE [LARGE SCALE GENOMIC DNA]</scope>
    <source>
        <strain evidence="7">RU1</strain>
    </source>
</reference>
<sequence length="702" mass="77602">MTVQWKKTTCSYCGLGCGLMVGLDDGKVVDIKGMKGHPVNDGMVCTLPANYVPIFEAEGRLSDPMIRRDGKLTQVNWDEAINHVAGGLKGIIDRHGPNSIALYMGGTCLNEEYYIANKFMKAAIGTNNIECTTRLCTSSSAMGFISTIGADAPPACYDDVEEADLIFIAGNNMAVSVPAIFARVRAAKKKNGTKVIVVDPRKTETALIADIHLQIQPGTDVALNNALAHVLFEEGYVDEESVGKVASGLSDLKKLVKRYAPLRVSQITGCPEDQIREAARLIGRSKTMLVSWFQGYGHSTQSVFKNNTLHNLWLLTDNFCRPGAGPLSITGESNALGNRWVGGLSHLLPGMRMVINSQHRQELADYWGIPVEKMQSTPGRSIIEMIEGLHSGDVRALWIISANPAASLPDTKWVRDGLSKAELLIVQDIFHPTESTMMADVVFAGAHWIEKTGTFISSERRIELVDQIVESYGNVKPDYDIICRIANAMGFENDFQYASSEEVFEELKKITKGRLCDMSGVTYERLRNKVGLQLPCPTEDHPGTERLFTDRQFPRPDGRAALLPREYKKPCEIPDKEYPYILITGRLQWHFNTRTRTGRVSSLDSKARDNFVEINPVTASQLDIVDGDEVEVTSRRGSVSGAVRIIDSMLPNTIFMPMHFGNTLNVGDGRLANLLTNHVCDLHSKQPEYKYSVVKISKADQT</sequence>
<evidence type="ECO:0000256" key="1">
    <source>
        <dbReference type="ARBA" id="ARBA00022485"/>
    </source>
</evidence>
<dbReference type="Pfam" id="PF00384">
    <property type="entry name" value="Molybdopterin"/>
    <property type="match status" value="1"/>
</dbReference>
<evidence type="ECO:0000313" key="8">
    <source>
        <dbReference type="Proteomes" id="UP000030652"/>
    </source>
</evidence>
<dbReference type="EC" id="1.7.99.4" evidence="7"/>
<accession>A0A0B0ELG2</accession>
<dbReference type="eggNOG" id="COG0243">
    <property type="taxonomic scope" value="Bacteria"/>
</dbReference>